<dbReference type="Pfam" id="PF00001">
    <property type="entry name" value="7tm_1"/>
    <property type="match status" value="1"/>
</dbReference>
<evidence type="ECO:0000313" key="11">
    <source>
        <dbReference type="EMBL" id="VDM13655.1"/>
    </source>
</evidence>
<comment type="similarity">
    <text evidence="8">Belongs to the G-protein coupled receptor 1 family.</text>
</comment>
<evidence type="ECO:0000256" key="6">
    <source>
        <dbReference type="ARBA" id="ARBA00023170"/>
    </source>
</evidence>
<feature type="transmembrane region" description="Helical" evidence="9">
    <location>
        <begin position="86"/>
        <end position="105"/>
    </location>
</feature>
<dbReference type="InterPro" id="IPR000276">
    <property type="entry name" value="GPCR_Rhodpsn"/>
</dbReference>
<feature type="domain" description="G-protein coupled receptors family 1 profile" evidence="10">
    <location>
        <begin position="1"/>
        <end position="151"/>
    </location>
</feature>
<evidence type="ECO:0000313" key="12">
    <source>
        <dbReference type="Proteomes" id="UP000270924"/>
    </source>
</evidence>
<dbReference type="PROSITE" id="PS50262">
    <property type="entry name" value="G_PROTEIN_RECEP_F1_2"/>
    <property type="match status" value="1"/>
</dbReference>
<keyword evidence="4 8" id="KW-0297">G-protein coupled receptor</keyword>
<reference evidence="11 12" key="1">
    <citation type="submission" date="2018-11" db="EMBL/GenBank/DDBJ databases">
        <authorList>
            <consortium name="Pathogen Informatics"/>
        </authorList>
    </citation>
    <scope>NUCLEOTIDE SEQUENCE [LARGE SCALE GENOMIC DNA]</scope>
</reference>
<feature type="transmembrane region" description="Helical" evidence="9">
    <location>
        <begin position="7"/>
        <end position="32"/>
    </location>
</feature>
<dbReference type="InParanoid" id="A0A3P7FWV7"/>
<dbReference type="GO" id="GO:0005886">
    <property type="term" value="C:plasma membrane"/>
    <property type="evidence" value="ECO:0007669"/>
    <property type="project" value="TreeGrafter"/>
</dbReference>
<dbReference type="PROSITE" id="PS00237">
    <property type="entry name" value="G_PROTEIN_RECEP_F1_1"/>
    <property type="match status" value="1"/>
</dbReference>
<evidence type="ECO:0000256" key="2">
    <source>
        <dbReference type="ARBA" id="ARBA00022692"/>
    </source>
</evidence>
<dbReference type="PRINTS" id="PR00237">
    <property type="entry name" value="GPCRRHODOPSN"/>
</dbReference>
<sequence length="151" mass="16666">MISVRNLFIISLSVTDIIISIVSGTITPITAFSKIWIFGELLCYFIPLMLKGASLCFSSLTLTAIAIDRYILIIFHTKRPIQKPQAVKIIGLNFALATAISLPIPCSSSKDLSNTRISVANFAPKIGTLITWVAVLMERLYSLFNSLHHLL</sequence>
<feature type="transmembrane region" description="Helical" evidence="9">
    <location>
        <begin position="117"/>
        <end position="137"/>
    </location>
</feature>
<dbReference type="Proteomes" id="UP000270924">
    <property type="component" value="Unassembled WGS sequence"/>
</dbReference>
<comment type="subcellular location">
    <subcellularLocation>
        <location evidence="1">Membrane</location>
        <topology evidence="1">Multi-pass membrane protein</topology>
    </subcellularLocation>
</comment>
<dbReference type="EMBL" id="UYWW01004653">
    <property type="protein sequence ID" value="VDM13655.1"/>
    <property type="molecule type" value="Genomic_DNA"/>
</dbReference>
<dbReference type="GO" id="GO:0043005">
    <property type="term" value="C:neuron projection"/>
    <property type="evidence" value="ECO:0007669"/>
    <property type="project" value="TreeGrafter"/>
</dbReference>
<dbReference type="GO" id="GO:0008188">
    <property type="term" value="F:neuropeptide receptor activity"/>
    <property type="evidence" value="ECO:0007669"/>
    <property type="project" value="TreeGrafter"/>
</dbReference>
<keyword evidence="3 9" id="KW-1133">Transmembrane helix</keyword>
<keyword evidence="12" id="KW-1185">Reference proteome</keyword>
<evidence type="ECO:0000256" key="8">
    <source>
        <dbReference type="RuleBase" id="RU000688"/>
    </source>
</evidence>
<keyword evidence="5 9" id="KW-0472">Membrane</keyword>
<dbReference type="PANTHER" id="PTHR24235">
    <property type="entry name" value="NEUROPEPTIDE Y RECEPTOR"/>
    <property type="match status" value="1"/>
</dbReference>
<name>A0A3P7FWV7_WUCBA</name>
<protein>
    <recommendedName>
        <fullName evidence="10">G-protein coupled receptors family 1 profile domain-containing protein</fullName>
    </recommendedName>
</protein>
<evidence type="ECO:0000256" key="3">
    <source>
        <dbReference type="ARBA" id="ARBA00022989"/>
    </source>
</evidence>
<evidence type="ECO:0000256" key="4">
    <source>
        <dbReference type="ARBA" id="ARBA00023040"/>
    </source>
</evidence>
<evidence type="ECO:0000256" key="9">
    <source>
        <dbReference type="SAM" id="Phobius"/>
    </source>
</evidence>
<evidence type="ECO:0000256" key="1">
    <source>
        <dbReference type="ARBA" id="ARBA00004141"/>
    </source>
</evidence>
<proteinExistence type="inferred from homology"/>
<evidence type="ECO:0000256" key="5">
    <source>
        <dbReference type="ARBA" id="ARBA00023136"/>
    </source>
</evidence>
<evidence type="ECO:0000256" key="7">
    <source>
        <dbReference type="ARBA" id="ARBA00023224"/>
    </source>
</evidence>
<keyword evidence="7 8" id="KW-0807">Transducer</keyword>
<accession>A0A3P7FWV7</accession>
<keyword evidence="2 8" id="KW-0812">Transmembrane</keyword>
<dbReference type="AlphaFoldDB" id="A0A3P7FWV7"/>
<dbReference type="SUPFAM" id="SSF81321">
    <property type="entry name" value="Family A G protein-coupled receptor-like"/>
    <property type="match status" value="1"/>
</dbReference>
<organism evidence="11 12">
    <name type="scientific">Wuchereria bancrofti</name>
    <dbReference type="NCBI Taxonomy" id="6293"/>
    <lineage>
        <taxon>Eukaryota</taxon>
        <taxon>Metazoa</taxon>
        <taxon>Ecdysozoa</taxon>
        <taxon>Nematoda</taxon>
        <taxon>Chromadorea</taxon>
        <taxon>Rhabditida</taxon>
        <taxon>Spirurina</taxon>
        <taxon>Spiruromorpha</taxon>
        <taxon>Filarioidea</taxon>
        <taxon>Onchocercidae</taxon>
        <taxon>Wuchereria</taxon>
    </lineage>
</organism>
<dbReference type="GO" id="GO:0042923">
    <property type="term" value="F:neuropeptide binding"/>
    <property type="evidence" value="ECO:0007669"/>
    <property type="project" value="TreeGrafter"/>
</dbReference>
<evidence type="ECO:0000259" key="10">
    <source>
        <dbReference type="PROSITE" id="PS50262"/>
    </source>
</evidence>
<keyword evidence="6 8" id="KW-0675">Receptor</keyword>
<gene>
    <name evidence="11" type="ORF">WBA_LOCUS7041</name>
</gene>
<feature type="transmembrane region" description="Helical" evidence="9">
    <location>
        <begin position="44"/>
        <end position="65"/>
    </location>
</feature>
<dbReference type="OrthoDB" id="9046662at2759"/>
<dbReference type="PANTHER" id="PTHR24235:SF18">
    <property type="entry name" value="G-PROTEIN COUPLED RECEPTORS FAMILY 1 PROFILE DOMAIN-CONTAINING PROTEIN"/>
    <property type="match status" value="1"/>
</dbReference>
<dbReference type="InterPro" id="IPR017452">
    <property type="entry name" value="GPCR_Rhodpsn_7TM"/>
</dbReference>
<dbReference type="Gene3D" id="1.20.1070.10">
    <property type="entry name" value="Rhodopsin 7-helix transmembrane proteins"/>
    <property type="match status" value="1"/>
</dbReference>